<dbReference type="EMBL" id="ANNX02000020">
    <property type="protein sequence ID" value="KYC42235.1"/>
    <property type="molecule type" value="Genomic_DNA"/>
</dbReference>
<dbReference type="Pfam" id="PF21828">
    <property type="entry name" value="DUF6888"/>
    <property type="match status" value="1"/>
</dbReference>
<feature type="domain" description="DUF6888" evidence="1">
    <location>
        <begin position="1"/>
        <end position="57"/>
    </location>
</feature>
<comment type="caution">
    <text evidence="2">The sequence shown here is derived from an EMBL/GenBank/DDBJ whole genome shotgun (WGS) entry which is preliminary data.</text>
</comment>
<protein>
    <recommendedName>
        <fullName evidence="1">DUF6888 domain-containing protein</fullName>
    </recommendedName>
</protein>
<name>A0A139XC29_9CYAN</name>
<dbReference type="Proteomes" id="UP000076925">
    <property type="component" value="Unassembled WGS sequence"/>
</dbReference>
<dbReference type="OrthoDB" id="535637at2"/>
<sequence length="60" mass="6831">MPTAAQSIQAVILCQWLSNGYQPINIFRYDSKLKTIYIQGGANDEIALVIYSDGNWRFFS</sequence>
<organism evidence="2 3">
    <name type="scientific">Scytonema hofmannii PCC 7110</name>
    <dbReference type="NCBI Taxonomy" id="128403"/>
    <lineage>
        <taxon>Bacteria</taxon>
        <taxon>Bacillati</taxon>
        <taxon>Cyanobacteriota</taxon>
        <taxon>Cyanophyceae</taxon>
        <taxon>Nostocales</taxon>
        <taxon>Scytonemataceae</taxon>
        <taxon>Scytonema</taxon>
    </lineage>
</organism>
<evidence type="ECO:0000313" key="3">
    <source>
        <dbReference type="Proteomes" id="UP000076925"/>
    </source>
</evidence>
<dbReference type="AlphaFoldDB" id="A0A139XC29"/>
<dbReference type="RefSeq" id="WP_017741815.1">
    <property type="nucleotide sequence ID" value="NZ_KQ976354.1"/>
</dbReference>
<dbReference type="InterPro" id="IPR054181">
    <property type="entry name" value="DUF6888"/>
</dbReference>
<evidence type="ECO:0000313" key="2">
    <source>
        <dbReference type="EMBL" id="KYC42235.1"/>
    </source>
</evidence>
<proteinExistence type="predicted"/>
<evidence type="ECO:0000259" key="1">
    <source>
        <dbReference type="Pfam" id="PF21828"/>
    </source>
</evidence>
<accession>A0A139XC29</accession>
<keyword evidence="3" id="KW-1185">Reference proteome</keyword>
<gene>
    <name evidence="2" type="ORF">WA1_19845</name>
</gene>
<dbReference type="STRING" id="128403.WA1_19845"/>
<reference evidence="2 3" key="1">
    <citation type="journal article" date="2013" name="Genome Biol. Evol.">
        <title>Genomes of Stigonematalean cyanobacteria (subsection V) and the evolution of oxygenic photosynthesis from prokaryotes to plastids.</title>
        <authorList>
            <person name="Dagan T."/>
            <person name="Roettger M."/>
            <person name="Stucken K."/>
            <person name="Landan G."/>
            <person name="Koch R."/>
            <person name="Major P."/>
            <person name="Gould S.B."/>
            <person name="Goremykin V.V."/>
            <person name="Rippka R."/>
            <person name="Tandeau de Marsac N."/>
            <person name="Gugger M."/>
            <person name="Lockhart P.J."/>
            <person name="Allen J.F."/>
            <person name="Brune I."/>
            <person name="Maus I."/>
            <person name="Puhler A."/>
            <person name="Martin W.F."/>
        </authorList>
    </citation>
    <scope>NUCLEOTIDE SEQUENCE [LARGE SCALE GENOMIC DNA]</scope>
    <source>
        <strain evidence="2 3">PCC 7110</strain>
    </source>
</reference>